<dbReference type="SUPFAM" id="SSF48097">
    <property type="entry name" value="Regulator of G-protein signaling, RGS"/>
    <property type="match status" value="1"/>
</dbReference>
<dbReference type="KEGG" id="tva:4742213"/>
<gene>
    <name evidence="3" type="ORF">TVAG_261480</name>
</gene>
<reference evidence="3" key="2">
    <citation type="journal article" date="2007" name="Science">
        <title>Draft genome sequence of the sexually transmitted pathogen Trichomonas vaginalis.</title>
        <authorList>
            <person name="Carlton J.M."/>
            <person name="Hirt R.P."/>
            <person name="Silva J.C."/>
            <person name="Delcher A.L."/>
            <person name="Schatz M."/>
            <person name="Zhao Q."/>
            <person name="Wortman J.R."/>
            <person name="Bidwell S.L."/>
            <person name="Alsmark U.C.M."/>
            <person name="Besteiro S."/>
            <person name="Sicheritz-Ponten T."/>
            <person name="Noel C.J."/>
            <person name="Dacks J.B."/>
            <person name="Foster P.G."/>
            <person name="Simillion C."/>
            <person name="Van de Peer Y."/>
            <person name="Miranda-Saavedra D."/>
            <person name="Barton G.J."/>
            <person name="Westrop G.D."/>
            <person name="Mueller S."/>
            <person name="Dessi D."/>
            <person name="Fiori P.L."/>
            <person name="Ren Q."/>
            <person name="Paulsen I."/>
            <person name="Zhang H."/>
            <person name="Bastida-Corcuera F.D."/>
            <person name="Simoes-Barbosa A."/>
            <person name="Brown M.T."/>
            <person name="Hayes R.D."/>
            <person name="Mukherjee M."/>
            <person name="Okumura C.Y."/>
            <person name="Schneider R."/>
            <person name="Smith A.J."/>
            <person name="Vanacova S."/>
            <person name="Villalvazo M."/>
            <person name="Haas B.J."/>
            <person name="Pertea M."/>
            <person name="Feldblyum T.V."/>
            <person name="Utterback T.R."/>
            <person name="Shu C.L."/>
            <person name="Osoegawa K."/>
            <person name="de Jong P.J."/>
            <person name="Hrdy I."/>
            <person name="Horvathova L."/>
            <person name="Zubacova Z."/>
            <person name="Dolezal P."/>
            <person name="Malik S.B."/>
            <person name="Logsdon J.M. Jr."/>
            <person name="Henze K."/>
            <person name="Gupta A."/>
            <person name="Wang C.C."/>
            <person name="Dunne R.L."/>
            <person name="Upcroft J.A."/>
            <person name="Upcroft P."/>
            <person name="White O."/>
            <person name="Salzberg S.L."/>
            <person name="Tang P."/>
            <person name="Chiu C.-H."/>
            <person name="Lee Y.-S."/>
            <person name="Embley T.M."/>
            <person name="Coombs G.H."/>
            <person name="Mottram J.C."/>
            <person name="Tachezy J."/>
            <person name="Fraser-Liggett C.M."/>
            <person name="Johnson P.J."/>
        </authorList>
    </citation>
    <scope>NUCLEOTIDE SEQUENCE [LARGE SCALE GENOMIC DNA]</scope>
    <source>
        <strain evidence="3">G3</strain>
    </source>
</reference>
<dbReference type="InterPro" id="IPR044926">
    <property type="entry name" value="RGS_subdomain_2"/>
</dbReference>
<sequence>MDCIALAQRLANKGPRTQAPIAPVQNRFSAKRVTQKAENQDANGSDGKKAHFDSNDSAHYIPPIEEIFTDENLMRYFKRFLTERKTEGVIEFIEYAREYKANYPPNPQKQVKVHRLVMEKLGSLPSNFIKIATSAHEDMNRVGRSSFDKVNKLLLDALNEKEYKAFLKCPYFSKWILKYHNVDQ</sequence>
<protein>
    <recommendedName>
        <fullName evidence="2">RGS domain-containing protein</fullName>
    </recommendedName>
</protein>
<dbReference type="SMR" id="A2GE38"/>
<feature type="compositionally biased region" description="Basic and acidic residues" evidence="1">
    <location>
        <begin position="46"/>
        <end position="55"/>
    </location>
</feature>
<accession>A2GE38</accession>
<dbReference type="VEuPathDB" id="TrichDB:TVAGG3_0802380"/>
<feature type="domain" description="RGS" evidence="2">
    <location>
        <begin position="63"/>
        <end position="176"/>
    </location>
</feature>
<dbReference type="RefSeq" id="XP_001297509.1">
    <property type="nucleotide sequence ID" value="XM_001297508.1"/>
</dbReference>
<dbReference type="AlphaFoldDB" id="A2GE38"/>
<keyword evidence="4" id="KW-1185">Reference proteome</keyword>
<name>A2GE38_TRIV3</name>
<dbReference type="Proteomes" id="UP000001542">
    <property type="component" value="Unassembled WGS sequence"/>
</dbReference>
<evidence type="ECO:0000313" key="3">
    <source>
        <dbReference type="EMBL" id="EAX84579.1"/>
    </source>
</evidence>
<dbReference type="Pfam" id="PF00615">
    <property type="entry name" value="RGS"/>
    <property type="match status" value="1"/>
</dbReference>
<reference evidence="3" key="1">
    <citation type="submission" date="2006-10" db="EMBL/GenBank/DDBJ databases">
        <authorList>
            <person name="Amadeo P."/>
            <person name="Zhao Q."/>
            <person name="Wortman J."/>
            <person name="Fraser-Liggett C."/>
            <person name="Carlton J."/>
        </authorList>
    </citation>
    <scope>NUCLEOTIDE SEQUENCE</scope>
    <source>
        <strain evidence="3">G3</strain>
    </source>
</reference>
<dbReference type="InterPro" id="IPR036305">
    <property type="entry name" value="RGS_sf"/>
</dbReference>
<proteinExistence type="predicted"/>
<dbReference type="VEuPathDB" id="TrichDB:TVAG_261480"/>
<feature type="region of interest" description="Disordered" evidence="1">
    <location>
        <begin position="27"/>
        <end position="55"/>
    </location>
</feature>
<dbReference type="InParanoid" id="A2GE38"/>
<evidence type="ECO:0000259" key="2">
    <source>
        <dbReference type="PROSITE" id="PS50132"/>
    </source>
</evidence>
<dbReference type="EMBL" id="DS115294">
    <property type="protein sequence ID" value="EAX84579.1"/>
    <property type="molecule type" value="Genomic_DNA"/>
</dbReference>
<organism evidence="3 4">
    <name type="scientific">Trichomonas vaginalis (strain ATCC PRA-98 / G3)</name>
    <dbReference type="NCBI Taxonomy" id="412133"/>
    <lineage>
        <taxon>Eukaryota</taxon>
        <taxon>Metamonada</taxon>
        <taxon>Parabasalia</taxon>
        <taxon>Trichomonadida</taxon>
        <taxon>Trichomonadidae</taxon>
        <taxon>Trichomonas</taxon>
    </lineage>
</organism>
<evidence type="ECO:0000256" key="1">
    <source>
        <dbReference type="SAM" id="MobiDB-lite"/>
    </source>
</evidence>
<evidence type="ECO:0000313" key="4">
    <source>
        <dbReference type="Proteomes" id="UP000001542"/>
    </source>
</evidence>
<dbReference type="PROSITE" id="PS50132">
    <property type="entry name" value="RGS"/>
    <property type="match status" value="1"/>
</dbReference>
<dbReference type="InterPro" id="IPR016137">
    <property type="entry name" value="RGS"/>
</dbReference>
<dbReference type="Gene3D" id="1.10.167.10">
    <property type="entry name" value="Regulator of G-protein Signalling 4, domain 2"/>
    <property type="match status" value="1"/>
</dbReference>